<keyword evidence="3" id="KW-1185">Reference proteome</keyword>
<accession>A0ABR0GBR2</accession>
<evidence type="ECO:0000313" key="2">
    <source>
        <dbReference type="EMBL" id="KAK4653079.1"/>
    </source>
</evidence>
<dbReference type="Proteomes" id="UP001323405">
    <property type="component" value="Unassembled WGS sequence"/>
</dbReference>
<evidence type="ECO:0000256" key="1">
    <source>
        <dbReference type="SAM" id="SignalP"/>
    </source>
</evidence>
<evidence type="ECO:0000313" key="3">
    <source>
        <dbReference type="Proteomes" id="UP001323405"/>
    </source>
</evidence>
<protein>
    <recommendedName>
        <fullName evidence="4">Extracellular membrane protein CFEM domain-containing protein</fullName>
    </recommendedName>
</protein>
<dbReference type="GeneID" id="87910820"/>
<feature type="chain" id="PRO_5046380331" description="Extracellular membrane protein CFEM domain-containing protein" evidence="1">
    <location>
        <begin position="19"/>
        <end position="640"/>
    </location>
</feature>
<comment type="caution">
    <text evidence="2">The sequence shown here is derived from an EMBL/GenBank/DDBJ whole genome shotgun (WGS) entry which is preliminary data.</text>
</comment>
<name>A0ABR0GBR2_9PEZI</name>
<dbReference type="RefSeq" id="XP_062742054.1">
    <property type="nucleotide sequence ID" value="XM_062890913.1"/>
</dbReference>
<keyword evidence="1" id="KW-0732">Signal</keyword>
<feature type="signal peptide" evidence="1">
    <location>
        <begin position="1"/>
        <end position="18"/>
    </location>
</feature>
<dbReference type="EMBL" id="JAFFHA010000007">
    <property type="protein sequence ID" value="KAK4653079.1"/>
    <property type="molecule type" value="Genomic_DNA"/>
</dbReference>
<proteinExistence type="predicted"/>
<gene>
    <name evidence="2" type="ORF">QC762_504857</name>
</gene>
<sequence>MKLWVVWFGILCSTLAGAAPSSLQTRLVTRQNPPATQLAGPPKAKQPLKSRCNNECLEKTYVQVGCSHAHDWMCLCVEFDGGQWDIANAVQQCFLDNCLDAEDRMSWRGITNSHCGRDMKSLSKLDVWGILRSNSLLSYSPIILSTTMLASLLVAAGFSASAVAAPSALYPQTKCMDVASKIQKAIRHGFPHFVTVDENRNCKPQYRLNRGECWDHMSPDNNCKAYCETSHGWYWGHPRVLGIRSWHNPCQRSDSCGISVSLGGPVGEATTVMIKDESSTGNSTTYKDGISWSDTWTVADTFNFGVTGTAGVGLSNIPLFDGVPIMGKAGVDMTSGYAHSDGQRFEQSRKRSVDWESNVKSSQSYGIMRTRQRSLSYSTTGSWSKDVWANDYCGSWFAVPLLGMSCGRAAMGDLVKNPLNNHTRCNLDKFGSFDVCASYGFKHETVPDESRTRTVFVLRDCKRGFMLPGEWQQHEFAYSTISSMPEYYRDHISRWGIRNLDEKPEDDEWVFQRQMDQKLHKFTKTIGVTDYNFKYCGEGEYCVQLKLTKDRCYDIPRGYVSMPDESPKSAHVVSATVMPGHCCMLFSRHQCLGQAQRLLPGDTKLEEVAYEGLAHSVVCNASEYCRSQTDEGYGSASEDD</sequence>
<organism evidence="2 3">
    <name type="scientific">Podospora pseudocomata</name>
    <dbReference type="NCBI Taxonomy" id="2093779"/>
    <lineage>
        <taxon>Eukaryota</taxon>
        <taxon>Fungi</taxon>
        <taxon>Dikarya</taxon>
        <taxon>Ascomycota</taxon>
        <taxon>Pezizomycotina</taxon>
        <taxon>Sordariomycetes</taxon>
        <taxon>Sordariomycetidae</taxon>
        <taxon>Sordariales</taxon>
        <taxon>Podosporaceae</taxon>
        <taxon>Podospora</taxon>
    </lineage>
</organism>
<evidence type="ECO:0008006" key="4">
    <source>
        <dbReference type="Google" id="ProtNLM"/>
    </source>
</evidence>
<reference evidence="2 3" key="1">
    <citation type="journal article" date="2023" name="bioRxiv">
        <title>High-quality genome assemblies of four members of thePodospora anserinaspecies complex.</title>
        <authorList>
            <person name="Ament-Velasquez S.L."/>
            <person name="Vogan A.A."/>
            <person name="Wallerman O."/>
            <person name="Hartmann F."/>
            <person name="Gautier V."/>
            <person name="Silar P."/>
            <person name="Giraud T."/>
            <person name="Johannesson H."/>
        </authorList>
    </citation>
    <scope>NUCLEOTIDE SEQUENCE [LARGE SCALE GENOMIC DNA]</scope>
    <source>
        <strain evidence="2 3">CBS 415.72m</strain>
    </source>
</reference>